<organism evidence="8 9">
    <name type="scientific">Citrullus colocynthis</name>
    <name type="common">colocynth</name>
    <dbReference type="NCBI Taxonomy" id="252529"/>
    <lineage>
        <taxon>Eukaryota</taxon>
        <taxon>Viridiplantae</taxon>
        <taxon>Streptophyta</taxon>
        <taxon>Embryophyta</taxon>
        <taxon>Tracheophyta</taxon>
        <taxon>Spermatophyta</taxon>
        <taxon>Magnoliopsida</taxon>
        <taxon>eudicotyledons</taxon>
        <taxon>Gunneridae</taxon>
        <taxon>Pentapetalae</taxon>
        <taxon>rosids</taxon>
        <taxon>fabids</taxon>
        <taxon>Cucurbitales</taxon>
        <taxon>Cucurbitaceae</taxon>
        <taxon>Benincaseae</taxon>
        <taxon>Citrullus</taxon>
    </lineage>
</organism>
<keyword evidence="1" id="KW-0479">Metal-binding</keyword>
<sequence length="352" mass="39819">MFFILSLSLSLFLSIKQEIVEKISLSHKKSKEERNQPNKKIFMAVEARRMNLLPSQFIIPNNRDFIKQNQGIVDICNHNKTNTQMTPATETPGLWPYAAVKPALPPEIVNNFTMYDWGKAESGLTSNNFQSAPTRKRTRRSVYNEPGGSFPRQLLDEEIITSHIQQQQSEIDRFIAIHREKMRMEMEVRKKRESGMLVRAIEERVVKKLKEKEEEIERMGKLNWVLQERVKRLCMENQVWRDLAESNEATVNSLRNNLEQVILAANNNVVAAEEAESCCGSTSDCGRTTAAEEEEESSGGGGGRCRKCGAGESRVLVLPCRHLCLCTMCGSTLHTCPVCNSAINASVHVNFS</sequence>
<feature type="signal peptide" evidence="6">
    <location>
        <begin position="1"/>
        <end position="17"/>
    </location>
</feature>
<evidence type="ECO:0000313" key="9">
    <source>
        <dbReference type="Proteomes" id="UP001642487"/>
    </source>
</evidence>
<evidence type="ECO:0000256" key="5">
    <source>
        <dbReference type="SAM" id="MobiDB-lite"/>
    </source>
</evidence>
<evidence type="ECO:0000256" key="6">
    <source>
        <dbReference type="SAM" id="SignalP"/>
    </source>
</evidence>
<keyword evidence="3" id="KW-0862">Zinc</keyword>
<name>A0ABP0XY43_9ROSI</name>
<evidence type="ECO:0000259" key="7">
    <source>
        <dbReference type="PROSITE" id="PS50089"/>
    </source>
</evidence>
<feature type="domain" description="RING-type" evidence="7">
    <location>
        <begin position="305"/>
        <end position="340"/>
    </location>
</feature>
<dbReference type="PANTHER" id="PTHR42647:SF55">
    <property type="entry name" value="BOI-RELATED E3 UBIQUITIN-PROTEIN LIGASE 1"/>
    <property type="match status" value="1"/>
</dbReference>
<accession>A0ABP0XY43</accession>
<gene>
    <name evidence="8" type="ORF">CITCOLO1_LOCUS3290</name>
</gene>
<dbReference type="Gene3D" id="3.30.40.10">
    <property type="entry name" value="Zinc/RING finger domain, C3HC4 (zinc finger)"/>
    <property type="match status" value="1"/>
</dbReference>
<evidence type="ECO:0000256" key="2">
    <source>
        <dbReference type="ARBA" id="ARBA00022771"/>
    </source>
</evidence>
<dbReference type="PANTHER" id="PTHR42647">
    <property type="entry name" value="SBP (S-RIBONUCLEASE BINDING PROTEIN) FAMILY PROTEIN"/>
    <property type="match status" value="1"/>
</dbReference>
<keyword evidence="6" id="KW-0732">Signal</keyword>
<dbReference type="CDD" id="cd16649">
    <property type="entry name" value="mRING-HC-C3HC5_CGRF1-like"/>
    <property type="match status" value="1"/>
</dbReference>
<keyword evidence="2 4" id="KW-0863">Zinc-finger</keyword>
<feature type="region of interest" description="Disordered" evidence="5">
    <location>
        <begin position="126"/>
        <end position="147"/>
    </location>
</feature>
<reference evidence="8 9" key="1">
    <citation type="submission" date="2024-03" db="EMBL/GenBank/DDBJ databases">
        <authorList>
            <person name="Gkanogiannis A."/>
            <person name="Becerra Lopez-Lavalle L."/>
        </authorList>
    </citation>
    <scope>NUCLEOTIDE SEQUENCE [LARGE SCALE GENOMIC DNA]</scope>
</reference>
<evidence type="ECO:0000256" key="3">
    <source>
        <dbReference type="ARBA" id="ARBA00022833"/>
    </source>
</evidence>
<dbReference type="Proteomes" id="UP001642487">
    <property type="component" value="Chromosome 10"/>
</dbReference>
<dbReference type="Pfam" id="PF13920">
    <property type="entry name" value="zf-C3HC4_3"/>
    <property type="match status" value="1"/>
</dbReference>
<dbReference type="InterPro" id="IPR001841">
    <property type="entry name" value="Znf_RING"/>
</dbReference>
<proteinExistence type="predicted"/>
<feature type="chain" id="PRO_5046850835" description="RING-type domain-containing protein" evidence="6">
    <location>
        <begin position="18"/>
        <end position="352"/>
    </location>
</feature>
<evidence type="ECO:0000256" key="4">
    <source>
        <dbReference type="PROSITE-ProRule" id="PRU00175"/>
    </source>
</evidence>
<dbReference type="EMBL" id="OZ021744">
    <property type="protein sequence ID" value="CAK9311630.1"/>
    <property type="molecule type" value="Genomic_DNA"/>
</dbReference>
<evidence type="ECO:0000313" key="8">
    <source>
        <dbReference type="EMBL" id="CAK9311630.1"/>
    </source>
</evidence>
<protein>
    <recommendedName>
        <fullName evidence="7">RING-type domain-containing protein</fullName>
    </recommendedName>
</protein>
<dbReference type="PROSITE" id="PS50089">
    <property type="entry name" value="ZF_RING_2"/>
    <property type="match status" value="1"/>
</dbReference>
<evidence type="ECO:0000256" key="1">
    <source>
        <dbReference type="ARBA" id="ARBA00022723"/>
    </source>
</evidence>
<dbReference type="InterPro" id="IPR013083">
    <property type="entry name" value="Znf_RING/FYVE/PHD"/>
</dbReference>
<keyword evidence="9" id="KW-1185">Reference proteome</keyword>